<accession>A0A662DD58</accession>
<dbReference type="EMBL" id="QMQA01000194">
    <property type="protein sequence ID" value="RLE12082.1"/>
    <property type="molecule type" value="Genomic_DNA"/>
</dbReference>
<feature type="non-terminal residue" evidence="1">
    <location>
        <position position="1"/>
    </location>
</feature>
<comment type="caution">
    <text evidence="1">The sequence shown here is derived from an EMBL/GenBank/DDBJ whole genome shotgun (WGS) entry which is preliminary data.</text>
</comment>
<dbReference type="InterPro" id="IPR010664">
    <property type="entry name" value="LipoPS_assembly_LptC-rel"/>
</dbReference>
<dbReference type="Gene3D" id="2.60.450.10">
    <property type="entry name" value="Lipopolysaccharide (LPS) transport protein A like domain"/>
    <property type="match status" value="1"/>
</dbReference>
<organism evidence="1 2">
    <name type="scientific">Aerophobetes bacterium</name>
    <dbReference type="NCBI Taxonomy" id="2030807"/>
    <lineage>
        <taxon>Bacteria</taxon>
        <taxon>Candidatus Aerophobota</taxon>
    </lineage>
</organism>
<protein>
    <submittedName>
        <fullName evidence="1">LPS export ABC transporter periplasmic protein LptC</fullName>
    </submittedName>
</protein>
<evidence type="ECO:0000313" key="2">
    <source>
        <dbReference type="Proteomes" id="UP000280417"/>
    </source>
</evidence>
<reference evidence="1 2" key="1">
    <citation type="submission" date="2018-06" db="EMBL/GenBank/DDBJ databases">
        <title>Extensive metabolic versatility and redundancy in microbially diverse, dynamic hydrothermal sediments.</title>
        <authorList>
            <person name="Dombrowski N."/>
            <person name="Teske A."/>
            <person name="Baker B.J."/>
        </authorList>
    </citation>
    <scope>NUCLEOTIDE SEQUENCE [LARGE SCALE GENOMIC DNA]</scope>
    <source>
        <strain evidence="1">B3_G15</strain>
    </source>
</reference>
<sequence length="126" mass="14350">LIEFDEGYYYKNDDTLEMFNCRFEYYEEDGDLASRGEARTAFLYSLKSKLIAIGNVVVVSEKNGTTLKTDELQWDGDSERFNTDSYVEITSRKGDVITGRGMVADIALRFVRIKHNVKGKIVSGKL</sequence>
<dbReference type="Pfam" id="PF06835">
    <property type="entry name" value="LptC"/>
    <property type="match status" value="1"/>
</dbReference>
<dbReference type="InterPro" id="IPR026265">
    <property type="entry name" value="LptC"/>
</dbReference>
<dbReference type="Proteomes" id="UP000280417">
    <property type="component" value="Unassembled WGS sequence"/>
</dbReference>
<dbReference type="GO" id="GO:0015221">
    <property type="term" value="F:lipopolysaccharide transmembrane transporter activity"/>
    <property type="evidence" value="ECO:0007669"/>
    <property type="project" value="InterPro"/>
</dbReference>
<dbReference type="NCBIfam" id="TIGR04409">
    <property type="entry name" value="LptC_YrbK"/>
    <property type="match status" value="1"/>
</dbReference>
<dbReference type="AlphaFoldDB" id="A0A662DD58"/>
<proteinExistence type="predicted"/>
<evidence type="ECO:0000313" key="1">
    <source>
        <dbReference type="EMBL" id="RLE12082.1"/>
    </source>
</evidence>
<dbReference type="GO" id="GO:0005886">
    <property type="term" value="C:plasma membrane"/>
    <property type="evidence" value="ECO:0007669"/>
    <property type="project" value="InterPro"/>
</dbReference>
<name>A0A662DD58_UNCAE</name>
<gene>
    <name evidence="1" type="primary">lptC</name>
    <name evidence="1" type="ORF">DRJ04_06880</name>
</gene>